<evidence type="ECO:0000259" key="10">
    <source>
        <dbReference type="Pfam" id="PF07715"/>
    </source>
</evidence>
<comment type="subcellular location">
    <subcellularLocation>
        <location evidence="1 8">Cell outer membrane</location>
        <topology evidence="1 8">Multi-pass membrane protein</topology>
    </subcellularLocation>
</comment>
<dbReference type="Gene3D" id="2.40.170.20">
    <property type="entry name" value="TonB-dependent receptor, beta-barrel domain"/>
    <property type="match status" value="1"/>
</dbReference>
<name>A0A1I0QWL0_9BACT</name>
<feature type="signal peptide" evidence="9">
    <location>
        <begin position="1"/>
        <end position="22"/>
    </location>
</feature>
<reference evidence="12" key="1">
    <citation type="submission" date="2016-10" db="EMBL/GenBank/DDBJ databases">
        <authorList>
            <person name="Varghese N."/>
            <person name="Submissions S."/>
        </authorList>
    </citation>
    <scope>NUCLEOTIDE SEQUENCE [LARGE SCALE GENOMIC DNA]</scope>
    <source>
        <strain evidence="12">CGMCC 1.12402</strain>
    </source>
</reference>
<dbReference type="EMBL" id="FOIR01000002">
    <property type="protein sequence ID" value="SEW32159.1"/>
    <property type="molecule type" value="Genomic_DNA"/>
</dbReference>
<evidence type="ECO:0000256" key="9">
    <source>
        <dbReference type="SAM" id="SignalP"/>
    </source>
</evidence>
<evidence type="ECO:0000313" key="12">
    <source>
        <dbReference type="Proteomes" id="UP000199437"/>
    </source>
</evidence>
<keyword evidence="2 8" id="KW-0813">Transport</keyword>
<dbReference type="InterPro" id="IPR036942">
    <property type="entry name" value="Beta-barrel_TonB_sf"/>
</dbReference>
<evidence type="ECO:0000256" key="6">
    <source>
        <dbReference type="ARBA" id="ARBA00023136"/>
    </source>
</evidence>
<dbReference type="RefSeq" id="WP_170836518.1">
    <property type="nucleotide sequence ID" value="NZ_RBHZ01000002.1"/>
</dbReference>
<comment type="similarity">
    <text evidence="8">Belongs to the TonB-dependent receptor family.</text>
</comment>
<dbReference type="NCBIfam" id="TIGR04057">
    <property type="entry name" value="SusC_RagA_signa"/>
    <property type="match status" value="1"/>
</dbReference>
<keyword evidence="7 8" id="KW-0998">Cell outer membrane</keyword>
<dbReference type="InterPro" id="IPR023997">
    <property type="entry name" value="TonB-dep_OMP_SusC/RagA_CS"/>
</dbReference>
<gene>
    <name evidence="11" type="ORF">SAMN05216290_2829</name>
</gene>
<dbReference type="InterPro" id="IPR039426">
    <property type="entry name" value="TonB-dep_rcpt-like"/>
</dbReference>
<feature type="chain" id="PRO_5011772661" evidence="9">
    <location>
        <begin position="23"/>
        <end position="1081"/>
    </location>
</feature>
<dbReference type="SUPFAM" id="SSF56935">
    <property type="entry name" value="Porins"/>
    <property type="match status" value="1"/>
</dbReference>
<dbReference type="STRING" id="1267423.SAMN05216290_2829"/>
<dbReference type="Gene3D" id="2.60.40.1120">
    <property type="entry name" value="Carboxypeptidase-like, regulatory domain"/>
    <property type="match status" value="1"/>
</dbReference>
<dbReference type="SUPFAM" id="SSF49464">
    <property type="entry name" value="Carboxypeptidase regulatory domain-like"/>
    <property type="match status" value="1"/>
</dbReference>
<protein>
    <submittedName>
        <fullName evidence="11">TonB-linked outer membrane protein, SusC/RagA family</fullName>
    </submittedName>
</protein>
<dbReference type="InterPro" id="IPR012910">
    <property type="entry name" value="Plug_dom"/>
</dbReference>
<dbReference type="PANTHER" id="PTHR30069">
    <property type="entry name" value="TONB-DEPENDENT OUTER MEMBRANE RECEPTOR"/>
    <property type="match status" value="1"/>
</dbReference>
<evidence type="ECO:0000256" key="3">
    <source>
        <dbReference type="ARBA" id="ARBA00022452"/>
    </source>
</evidence>
<evidence type="ECO:0000256" key="2">
    <source>
        <dbReference type="ARBA" id="ARBA00022448"/>
    </source>
</evidence>
<organism evidence="11 12">
    <name type="scientific">Roseivirga pacifica</name>
    <dbReference type="NCBI Taxonomy" id="1267423"/>
    <lineage>
        <taxon>Bacteria</taxon>
        <taxon>Pseudomonadati</taxon>
        <taxon>Bacteroidota</taxon>
        <taxon>Cytophagia</taxon>
        <taxon>Cytophagales</taxon>
        <taxon>Roseivirgaceae</taxon>
        <taxon>Roseivirga</taxon>
    </lineage>
</organism>
<dbReference type="InterPro" id="IPR023996">
    <property type="entry name" value="TonB-dep_OMP_SusC/RagA"/>
</dbReference>
<keyword evidence="6 8" id="KW-0472">Membrane</keyword>
<feature type="domain" description="TonB-dependent receptor plug" evidence="10">
    <location>
        <begin position="118"/>
        <end position="238"/>
    </location>
</feature>
<proteinExistence type="inferred from homology"/>
<dbReference type="Proteomes" id="UP000199437">
    <property type="component" value="Unassembled WGS sequence"/>
</dbReference>
<keyword evidence="4 8" id="KW-0812">Transmembrane</keyword>
<dbReference type="GO" id="GO:0015344">
    <property type="term" value="F:siderophore uptake transmembrane transporter activity"/>
    <property type="evidence" value="ECO:0007669"/>
    <property type="project" value="TreeGrafter"/>
</dbReference>
<dbReference type="AlphaFoldDB" id="A0A1I0QWL0"/>
<evidence type="ECO:0000256" key="1">
    <source>
        <dbReference type="ARBA" id="ARBA00004571"/>
    </source>
</evidence>
<dbReference type="GO" id="GO:0009279">
    <property type="term" value="C:cell outer membrane"/>
    <property type="evidence" value="ECO:0007669"/>
    <property type="project" value="UniProtKB-SubCell"/>
</dbReference>
<keyword evidence="5 9" id="KW-0732">Signal</keyword>
<dbReference type="PROSITE" id="PS52016">
    <property type="entry name" value="TONB_DEPENDENT_REC_3"/>
    <property type="match status" value="1"/>
</dbReference>
<dbReference type="Pfam" id="PF07715">
    <property type="entry name" value="Plug"/>
    <property type="match status" value="1"/>
</dbReference>
<dbReference type="InterPro" id="IPR037066">
    <property type="entry name" value="Plug_dom_sf"/>
</dbReference>
<evidence type="ECO:0000256" key="4">
    <source>
        <dbReference type="ARBA" id="ARBA00022692"/>
    </source>
</evidence>
<dbReference type="PANTHER" id="PTHR30069:SF29">
    <property type="entry name" value="HEMOGLOBIN AND HEMOGLOBIN-HAPTOGLOBIN-BINDING PROTEIN 1-RELATED"/>
    <property type="match status" value="1"/>
</dbReference>
<dbReference type="NCBIfam" id="TIGR04056">
    <property type="entry name" value="OMP_RagA_SusC"/>
    <property type="match status" value="1"/>
</dbReference>
<evidence type="ECO:0000256" key="7">
    <source>
        <dbReference type="ARBA" id="ARBA00023237"/>
    </source>
</evidence>
<accession>A0A1I0QWL0</accession>
<evidence type="ECO:0000256" key="8">
    <source>
        <dbReference type="PROSITE-ProRule" id="PRU01360"/>
    </source>
</evidence>
<dbReference type="GO" id="GO:0044718">
    <property type="term" value="P:siderophore transmembrane transport"/>
    <property type="evidence" value="ECO:0007669"/>
    <property type="project" value="TreeGrafter"/>
</dbReference>
<sequence>MINSLKISMIFSLCLLAFQGFSQTTITGKIVDETGEGMFGVSILEQGTSNGAISQIDGTYSISVASETSVLRFSFLGFKTITQTVGNQTVINITMVEEASELETVVVTAIGQSLKKDNLGYANTTVDGEDIKKAGEPTLLNSLSGKISGVRISRNSGDPGAGAFIQIRGLSSITRDSQPLVVVDGVPISNDVRGDGGSSGVAQESRLNDLNPNDIENISVLKGASAAALWGTRALGGVIFITTKKGDFNKKLSVSYGLTYSIDKINRKYPLQTTYGQGDNGVYNQAARDSWGDKIADRTGGLDEFDTSGEFFVGQNGVTYYPIISKNSQTIYDDSNFDQVFRDGSFLENNLSISAGNDNSRIYFSLSDLNQKGIIQNSSDYRRSSARINAEFLLSPNISISANTTYAHTTSNRIRKGASSSGFYLGLLRQAPDFDQSGYKGDYYASSTAAPVSNRHRSYREPLGADNTAVYNNPLWTIYEQPNTAVTDRFISNFTFSADPLEWLNLKARVGVDHYTERREEFFTPGSAAGAYGSGLFGRNMASNTIFNMDYIATATKEFGVDFNGSLLVGFNYNGTKRETSGNEITNFILFTDAASTVRDIDNAFPENRTATSTFGQERTAAVYTSASFSAYDMIHFNGTLRAEKASTFGDESNDAFFFPSASIAWQFSKLEALENDIMSFGKLRFSYGEVGVQPARYNTTNVFVSPTYGDQYGGGLGLGFYGNGGFVPSTNRGNSSLKPERKKETEIGLDMRFINDKLSLSATYYDNTTSDVLLNFPIANSRGYDEIYANGAQVSNKGVEIDLGYTIMQKRDFRWQANVIFSSNKNNVDDLAGVQTIELGGLAAVNARAIEGYPLGVLWGSRTLRDDEGNIVYDENGFPEQDQTEGVIGDPNPDWQGSFITQLNYKNWSLSALFETYQGADIYAGTKSVLADLGRWESTGREVTADQNLLDYNGNLIPMGTPFRGNIYDFGAGPVALTEPWYNGDGGYFSGGNDELYIEDGSWTRLRELKLSYSLKPEWLSKVGIQSATISATGRNLFLWTEFEGNDPDTNLTGVSVARGIDYFNNPGTKSYVFSLSATF</sequence>
<dbReference type="Gene3D" id="2.170.130.10">
    <property type="entry name" value="TonB-dependent receptor, plug domain"/>
    <property type="match status" value="1"/>
</dbReference>
<dbReference type="Pfam" id="PF13715">
    <property type="entry name" value="CarbopepD_reg_2"/>
    <property type="match status" value="1"/>
</dbReference>
<keyword evidence="3 8" id="KW-1134">Transmembrane beta strand</keyword>
<evidence type="ECO:0000313" key="11">
    <source>
        <dbReference type="EMBL" id="SEW32159.1"/>
    </source>
</evidence>
<dbReference type="InterPro" id="IPR008969">
    <property type="entry name" value="CarboxyPept-like_regulatory"/>
</dbReference>
<evidence type="ECO:0000256" key="5">
    <source>
        <dbReference type="ARBA" id="ARBA00022729"/>
    </source>
</evidence>
<keyword evidence="12" id="KW-1185">Reference proteome</keyword>